<feature type="transmembrane region" description="Helical" evidence="5">
    <location>
        <begin position="46"/>
        <end position="66"/>
    </location>
</feature>
<name>A0ABZ2KWV7_9BACT</name>
<dbReference type="Pfam" id="PF13520">
    <property type="entry name" value="AA_permease_2"/>
    <property type="match status" value="1"/>
</dbReference>
<dbReference type="InterPro" id="IPR050598">
    <property type="entry name" value="AminoAcid_Transporter"/>
</dbReference>
<organism evidence="6 7">
    <name type="scientific">Pendulispora rubella</name>
    <dbReference type="NCBI Taxonomy" id="2741070"/>
    <lineage>
        <taxon>Bacteria</taxon>
        <taxon>Pseudomonadati</taxon>
        <taxon>Myxococcota</taxon>
        <taxon>Myxococcia</taxon>
        <taxon>Myxococcales</taxon>
        <taxon>Sorangiineae</taxon>
        <taxon>Pendulisporaceae</taxon>
        <taxon>Pendulispora</taxon>
    </lineage>
</organism>
<evidence type="ECO:0000256" key="1">
    <source>
        <dbReference type="ARBA" id="ARBA00004141"/>
    </source>
</evidence>
<feature type="transmembrane region" description="Helical" evidence="5">
    <location>
        <begin position="204"/>
        <end position="227"/>
    </location>
</feature>
<evidence type="ECO:0000256" key="2">
    <source>
        <dbReference type="ARBA" id="ARBA00022692"/>
    </source>
</evidence>
<feature type="transmembrane region" description="Helical" evidence="5">
    <location>
        <begin position="420"/>
        <end position="437"/>
    </location>
</feature>
<keyword evidence="7" id="KW-1185">Reference proteome</keyword>
<dbReference type="PANTHER" id="PTHR11785:SF512">
    <property type="entry name" value="SOBREMESA, ISOFORM B"/>
    <property type="match status" value="1"/>
</dbReference>
<sequence>MHRSEPEDERPLGPWHVAAVVIGAMVGVGIFFTPATLARAVPNAEWVLGIWVLGGVASIAGALVFADLGARWPQAGGLYVFLREGFGKPAGSALSFLYGWLQLLVVQPGAMAVIALVLVDHLAFVTGPVGPIARSAGACAAIAVFTAANLLGLRVGGRIQIGMAALKLAALAALALVGACWGHASRIFLAAPETAPPSGTMSSWLLFGIIPVLFTFGGAYHGTFIAGSVRDPERSLPRGIIAAISVVLVAYLGVNVAYLALLGHAGLAASTSPAADAVGIALGPAAGKVLALTIVVSAAGLLNTVCLGFPFVIYAMAKDGVFFERAGRLDPRTGRPALAVALQGTLACIAVVVGSSRIDVLLTGIAFADATFQAAIAVVRLRAPKAAGLPRYAPPAAAWTFLLIQVGIALGCLLRAPLESAYGACALVVGGLVWLSWRRA</sequence>
<feature type="transmembrane region" description="Helical" evidence="5">
    <location>
        <begin position="289"/>
        <end position="316"/>
    </location>
</feature>
<feature type="transmembrane region" description="Helical" evidence="5">
    <location>
        <begin position="96"/>
        <end position="119"/>
    </location>
</feature>
<proteinExistence type="predicted"/>
<comment type="subcellular location">
    <subcellularLocation>
        <location evidence="1">Membrane</location>
        <topology evidence="1">Multi-pass membrane protein</topology>
    </subcellularLocation>
</comment>
<feature type="transmembrane region" description="Helical" evidence="5">
    <location>
        <begin position="12"/>
        <end position="34"/>
    </location>
</feature>
<evidence type="ECO:0000256" key="3">
    <source>
        <dbReference type="ARBA" id="ARBA00022989"/>
    </source>
</evidence>
<protein>
    <submittedName>
        <fullName evidence="6">Amino acid permease</fullName>
    </submittedName>
</protein>
<evidence type="ECO:0000313" key="7">
    <source>
        <dbReference type="Proteomes" id="UP001374803"/>
    </source>
</evidence>
<feature type="transmembrane region" description="Helical" evidence="5">
    <location>
        <begin position="360"/>
        <end position="381"/>
    </location>
</feature>
<keyword evidence="4 5" id="KW-0472">Membrane</keyword>
<dbReference type="InterPro" id="IPR002293">
    <property type="entry name" value="AA/rel_permease1"/>
</dbReference>
<dbReference type="Proteomes" id="UP001374803">
    <property type="component" value="Chromosome"/>
</dbReference>
<keyword evidence="3 5" id="KW-1133">Transmembrane helix</keyword>
<dbReference type="EMBL" id="CP089983">
    <property type="protein sequence ID" value="WXB00762.1"/>
    <property type="molecule type" value="Genomic_DNA"/>
</dbReference>
<feature type="transmembrane region" description="Helical" evidence="5">
    <location>
        <begin position="131"/>
        <end position="152"/>
    </location>
</feature>
<evidence type="ECO:0000313" key="6">
    <source>
        <dbReference type="EMBL" id="WXB00762.1"/>
    </source>
</evidence>
<feature type="transmembrane region" description="Helical" evidence="5">
    <location>
        <begin position="164"/>
        <end position="184"/>
    </location>
</feature>
<reference evidence="6" key="1">
    <citation type="submission" date="2021-12" db="EMBL/GenBank/DDBJ databases">
        <title>Discovery of the Pendulisporaceae a myxobacterial family with distinct sporulation behavior and unique specialized metabolism.</title>
        <authorList>
            <person name="Garcia R."/>
            <person name="Popoff A."/>
            <person name="Bader C.D."/>
            <person name="Loehr J."/>
            <person name="Walesch S."/>
            <person name="Walt C."/>
            <person name="Boldt J."/>
            <person name="Bunk B."/>
            <person name="Haeckl F.J.F.P.J."/>
            <person name="Gunesch A.P."/>
            <person name="Birkelbach J."/>
            <person name="Nuebel U."/>
            <person name="Pietschmann T."/>
            <person name="Bach T."/>
            <person name="Mueller R."/>
        </authorList>
    </citation>
    <scope>NUCLEOTIDE SEQUENCE</scope>
    <source>
        <strain evidence="6">MSr11367</strain>
    </source>
</reference>
<dbReference type="PIRSF" id="PIRSF006060">
    <property type="entry name" value="AA_transporter"/>
    <property type="match status" value="1"/>
</dbReference>
<feature type="transmembrane region" description="Helical" evidence="5">
    <location>
        <begin position="239"/>
        <end position="261"/>
    </location>
</feature>
<feature type="transmembrane region" description="Helical" evidence="5">
    <location>
        <begin position="393"/>
        <end position="414"/>
    </location>
</feature>
<dbReference type="RefSeq" id="WP_394830363.1">
    <property type="nucleotide sequence ID" value="NZ_CP089929.1"/>
</dbReference>
<evidence type="ECO:0000256" key="5">
    <source>
        <dbReference type="SAM" id="Phobius"/>
    </source>
</evidence>
<keyword evidence="2 5" id="KW-0812">Transmembrane</keyword>
<gene>
    <name evidence="6" type="ORF">LVJ94_28030</name>
</gene>
<dbReference type="PANTHER" id="PTHR11785">
    <property type="entry name" value="AMINO ACID TRANSPORTER"/>
    <property type="match status" value="1"/>
</dbReference>
<accession>A0ABZ2KWV7</accession>
<feature type="transmembrane region" description="Helical" evidence="5">
    <location>
        <begin position="337"/>
        <end position="354"/>
    </location>
</feature>
<evidence type="ECO:0000256" key="4">
    <source>
        <dbReference type="ARBA" id="ARBA00023136"/>
    </source>
</evidence>
<dbReference type="Gene3D" id="1.20.1740.10">
    <property type="entry name" value="Amino acid/polyamine transporter I"/>
    <property type="match status" value="1"/>
</dbReference>